<reference evidence="1" key="1">
    <citation type="submission" date="2021-02" db="EMBL/GenBank/DDBJ databases">
        <authorList>
            <person name="Nowell W R."/>
        </authorList>
    </citation>
    <scope>NUCLEOTIDE SEQUENCE</scope>
    <source>
        <strain evidence="1">Ploen Becks lab</strain>
    </source>
</reference>
<dbReference type="Proteomes" id="UP000663879">
    <property type="component" value="Unassembled WGS sequence"/>
</dbReference>
<accession>A0A814DDG9</accession>
<dbReference type="OrthoDB" id="10185907at2759"/>
<dbReference type="EMBL" id="CAJNOC010002789">
    <property type="protein sequence ID" value="CAF0951586.1"/>
    <property type="molecule type" value="Genomic_DNA"/>
</dbReference>
<evidence type="ECO:0000313" key="2">
    <source>
        <dbReference type="Proteomes" id="UP000663879"/>
    </source>
</evidence>
<proteinExistence type="predicted"/>
<evidence type="ECO:0000313" key="1">
    <source>
        <dbReference type="EMBL" id="CAF0951586.1"/>
    </source>
</evidence>
<keyword evidence="2" id="KW-1185">Reference proteome</keyword>
<name>A0A814DDG9_9BILA</name>
<comment type="caution">
    <text evidence="1">The sequence shown here is derived from an EMBL/GenBank/DDBJ whole genome shotgun (WGS) entry which is preliminary data.</text>
</comment>
<sequence length="141" mass="16393">MSVLNKNSPELKEEVSMNEDDLKVYANHLKAYTDALTEVFELNKTTEQINLKIITLNRKRLALTQKLNSIKNYGTQRFGNKALYPNVQFVAVSINPELNENNPQLPMLSLTPTTQKRTLHCDEQTDEDFLNYSKNLKFFYF</sequence>
<dbReference type="AlphaFoldDB" id="A0A814DDG9"/>
<protein>
    <submittedName>
        <fullName evidence="1">Uncharacterized protein</fullName>
    </submittedName>
</protein>
<organism evidence="1 2">
    <name type="scientific">Brachionus calyciflorus</name>
    <dbReference type="NCBI Taxonomy" id="104777"/>
    <lineage>
        <taxon>Eukaryota</taxon>
        <taxon>Metazoa</taxon>
        <taxon>Spiralia</taxon>
        <taxon>Gnathifera</taxon>
        <taxon>Rotifera</taxon>
        <taxon>Eurotatoria</taxon>
        <taxon>Monogononta</taxon>
        <taxon>Pseudotrocha</taxon>
        <taxon>Ploima</taxon>
        <taxon>Brachionidae</taxon>
        <taxon>Brachionus</taxon>
    </lineage>
</organism>
<gene>
    <name evidence="1" type="ORF">OXX778_LOCUS13972</name>
</gene>